<evidence type="ECO:0000256" key="4">
    <source>
        <dbReference type="ARBA" id="ARBA00019660"/>
    </source>
</evidence>
<evidence type="ECO:0000256" key="6">
    <source>
        <dbReference type="ARBA" id="ARBA00023159"/>
    </source>
</evidence>
<dbReference type="FunFam" id="1.10.10.1340:FF:000002">
    <property type="entry name" value="Mediator of RNA polymerase II transcription subunit 31"/>
    <property type="match status" value="1"/>
</dbReference>
<evidence type="ECO:0000256" key="2">
    <source>
        <dbReference type="ARBA" id="ARBA00006378"/>
    </source>
</evidence>
<comment type="function">
    <text evidence="9 10">Component of the Mediator complex, a coactivator involved in the regulated transcription of nearly all RNA polymerase II-dependent genes. Mediator functions as a bridge to convey information from gene-specific regulatory proteins to the basal RNA polymerase II transcription machinery. Mediator is recruited to promoters by direct interactions with regulatory proteins and serves as a scaffold for the assembly of a functional preinitiation complex with RNA polymerase II and the general transcription factors.</text>
</comment>
<dbReference type="InterPro" id="IPR008831">
    <property type="entry name" value="Mediator_Med31"/>
</dbReference>
<dbReference type="Gene3D" id="1.10.10.1340">
    <property type="entry name" value="Mediator of RNA polymerase II, submodule Med31 (Soh1)"/>
    <property type="match status" value="1"/>
</dbReference>
<proteinExistence type="inferred from homology"/>
<reference evidence="11 12" key="2">
    <citation type="submission" date="2015-05" db="EMBL/GenBank/DDBJ databases">
        <authorList>
            <person name="Morales-Cruz A."/>
            <person name="Amrine K.C."/>
            <person name="Cantu D."/>
        </authorList>
    </citation>
    <scope>NUCLEOTIDE SEQUENCE [LARGE SCALE GENOMIC DNA]</scope>
    <source>
        <strain evidence="11">UCRPC4</strain>
    </source>
</reference>
<dbReference type="AlphaFoldDB" id="A0A0G2E157"/>
<evidence type="ECO:0000256" key="8">
    <source>
        <dbReference type="ARBA" id="ARBA00023242"/>
    </source>
</evidence>
<dbReference type="InterPro" id="IPR038089">
    <property type="entry name" value="Med31_sf"/>
</dbReference>
<dbReference type="Pfam" id="PF05669">
    <property type="entry name" value="Med31"/>
    <property type="match status" value="1"/>
</dbReference>
<accession>A0A0G2E157</accession>
<organism evidence="11 12">
    <name type="scientific">Phaeomoniella chlamydospora</name>
    <name type="common">Phaeoacremonium chlamydosporum</name>
    <dbReference type="NCBI Taxonomy" id="158046"/>
    <lineage>
        <taxon>Eukaryota</taxon>
        <taxon>Fungi</taxon>
        <taxon>Dikarya</taxon>
        <taxon>Ascomycota</taxon>
        <taxon>Pezizomycotina</taxon>
        <taxon>Eurotiomycetes</taxon>
        <taxon>Chaetothyriomycetidae</taxon>
        <taxon>Phaeomoniellales</taxon>
        <taxon>Phaeomoniellaceae</taxon>
        <taxon>Phaeomoniella</taxon>
    </lineage>
</organism>
<comment type="subcellular location">
    <subcellularLocation>
        <location evidence="1 10">Nucleus</location>
    </subcellularLocation>
</comment>
<dbReference type="Proteomes" id="UP000053317">
    <property type="component" value="Unassembled WGS sequence"/>
</dbReference>
<dbReference type="PANTHER" id="PTHR13186">
    <property type="entry name" value="MEDIATOR OF RNA POLYMERASE II TRANSCRIPTION SUBUNIT 31"/>
    <property type="match status" value="1"/>
</dbReference>
<evidence type="ECO:0000256" key="5">
    <source>
        <dbReference type="ARBA" id="ARBA00023015"/>
    </source>
</evidence>
<evidence type="ECO:0000256" key="10">
    <source>
        <dbReference type="RuleBase" id="RU364129"/>
    </source>
</evidence>
<dbReference type="OrthoDB" id="10257739at2759"/>
<dbReference type="EMBL" id="LCWF01000155">
    <property type="protein sequence ID" value="KKY16797.1"/>
    <property type="molecule type" value="Genomic_DNA"/>
</dbReference>
<keyword evidence="8 10" id="KW-0539">Nucleus</keyword>
<evidence type="ECO:0000313" key="11">
    <source>
        <dbReference type="EMBL" id="KKY16797.1"/>
    </source>
</evidence>
<comment type="similarity">
    <text evidence="2 10">Belongs to the Mediator complex subunit 31 family.</text>
</comment>
<gene>
    <name evidence="11" type="ORF">UCRPC4_g05754</name>
</gene>
<keyword evidence="6 10" id="KW-0010">Activator</keyword>
<dbReference type="GO" id="GO:0006355">
    <property type="term" value="P:regulation of DNA-templated transcription"/>
    <property type="evidence" value="ECO:0007669"/>
    <property type="project" value="InterPro"/>
</dbReference>
<sequence length="161" mass="17824">MMATTDVPMTPPNPASPRFTIELEFVLALANPYYLSHLAVTFPHLLSEPASASSVTKRKNAGTQDTPAQKFAAYVKYLHTYWKDPEYCRFLTHPGATLRALELLQQEKFRKEIIMPSVIEGLLMSHQQSENHIQIAIDADANDGKDATVGGPEIKAEATPT</sequence>
<keyword evidence="7 10" id="KW-0804">Transcription</keyword>
<keyword evidence="5 10" id="KW-0805">Transcription regulation</keyword>
<evidence type="ECO:0000256" key="3">
    <source>
        <dbReference type="ARBA" id="ARBA00011837"/>
    </source>
</evidence>
<evidence type="ECO:0000256" key="7">
    <source>
        <dbReference type="ARBA" id="ARBA00023163"/>
    </source>
</evidence>
<evidence type="ECO:0000256" key="1">
    <source>
        <dbReference type="ARBA" id="ARBA00004123"/>
    </source>
</evidence>
<evidence type="ECO:0000256" key="9">
    <source>
        <dbReference type="ARBA" id="ARBA00025687"/>
    </source>
</evidence>
<comment type="caution">
    <text evidence="11">The sequence shown here is derived from an EMBL/GenBank/DDBJ whole genome shotgun (WGS) entry which is preliminary data.</text>
</comment>
<protein>
    <recommendedName>
        <fullName evidence="4 10">Mediator of RNA polymerase II transcription subunit 31</fullName>
    </recommendedName>
</protein>
<dbReference type="GO" id="GO:0016592">
    <property type="term" value="C:mediator complex"/>
    <property type="evidence" value="ECO:0007669"/>
    <property type="project" value="InterPro"/>
</dbReference>
<comment type="subunit">
    <text evidence="3 10">Component of the Mediator complex.</text>
</comment>
<name>A0A0G2E157_PHACM</name>
<keyword evidence="12" id="KW-1185">Reference proteome</keyword>
<dbReference type="GO" id="GO:0003712">
    <property type="term" value="F:transcription coregulator activity"/>
    <property type="evidence" value="ECO:0007669"/>
    <property type="project" value="InterPro"/>
</dbReference>
<reference evidence="11 12" key="1">
    <citation type="submission" date="2015-05" db="EMBL/GenBank/DDBJ databases">
        <title>Distinctive expansion of gene families associated with plant cell wall degradation and secondary metabolism in the genomes of grapevine trunk pathogens.</title>
        <authorList>
            <person name="Lawrence D.P."/>
            <person name="Travadon R."/>
            <person name="Rolshausen P.E."/>
            <person name="Baumgartner K."/>
        </authorList>
    </citation>
    <scope>NUCLEOTIDE SEQUENCE [LARGE SCALE GENOMIC DNA]</scope>
    <source>
        <strain evidence="11">UCRPC4</strain>
    </source>
</reference>
<evidence type="ECO:0000313" key="12">
    <source>
        <dbReference type="Proteomes" id="UP000053317"/>
    </source>
</evidence>